<dbReference type="SUPFAM" id="SSF58069">
    <property type="entry name" value="Virus ectodomain"/>
    <property type="match status" value="1"/>
</dbReference>
<dbReference type="Ensembl" id="ENSPCLT00000023273.1">
    <property type="protein sequence ID" value="ENSPCLP00000017445.1"/>
    <property type="gene ID" value="ENSPCLG00000014527.1"/>
</dbReference>
<evidence type="ECO:0000256" key="1">
    <source>
        <dbReference type="SAM" id="MobiDB-lite"/>
    </source>
</evidence>
<proteinExistence type="predicted"/>
<feature type="region of interest" description="Disordered" evidence="1">
    <location>
        <begin position="1"/>
        <end position="70"/>
    </location>
</feature>
<keyword evidence="2" id="KW-1133">Transmembrane helix</keyword>
<organism evidence="3 4">
    <name type="scientific">Phasianus colchicus</name>
    <name type="common">Common pheasant</name>
    <dbReference type="NCBI Taxonomy" id="9054"/>
    <lineage>
        <taxon>Eukaryota</taxon>
        <taxon>Metazoa</taxon>
        <taxon>Chordata</taxon>
        <taxon>Craniata</taxon>
        <taxon>Vertebrata</taxon>
        <taxon>Euteleostomi</taxon>
        <taxon>Archelosauria</taxon>
        <taxon>Archosauria</taxon>
        <taxon>Dinosauria</taxon>
        <taxon>Saurischia</taxon>
        <taxon>Theropoda</taxon>
        <taxon>Coelurosauria</taxon>
        <taxon>Aves</taxon>
        <taxon>Neognathae</taxon>
        <taxon>Galloanserae</taxon>
        <taxon>Galliformes</taxon>
        <taxon>Phasianidae</taxon>
        <taxon>Phasianinae</taxon>
        <taxon>Phasianus</taxon>
    </lineage>
</organism>
<feature type="compositionally biased region" description="Pro residues" evidence="1">
    <location>
        <begin position="275"/>
        <end position="288"/>
    </location>
</feature>
<feature type="transmembrane region" description="Helical" evidence="2">
    <location>
        <begin position="615"/>
        <end position="638"/>
    </location>
</feature>
<dbReference type="PANTHER" id="PTHR10424">
    <property type="entry name" value="VIRAL ENVELOPE PROTEIN"/>
    <property type="match status" value="1"/>
</dbReference>
<keyword evidence="4" id="KW-1185">Reference proteome</keyword>
<dbReference type="Gene3D" id="3.90.310.10">
    <property type="entry name" value="ENV polyprotein, receptor-binding domain"/>
    <property type="match status" value="1"/>
</dbReference>
<feature type="compositionally biased region" description="Basic and acidic residues" evidence="1">
    <location>
        <begin position="58"/>
        <end position="67"/>
    </location>
</feature>
<reference evidence="3" key="1">
    <citation type="submission" date="2025-08" db="UniProtKB">
        <authorList>
            <consortium name="Ensembl"/>
        </authorList>
    </citation>
    <scope>IDENTIFICATION</scope>
</reference>
<dbReference type="PANTHER" id="PTHR10424:SF82">
    <property type="entry name" value="ENVELOPE GLYCOPROTEIN-RELATED"/>
    <property type="match status" value="1"/>
</dbReference>
<dbReference type="Proteomes" id="UP000472261">
    <property type="component" value="Unplaced"/>
</dbReference>
<evidence type="ECO:0008006" key="5">
    <source>
        <dbReference type="Google" id="ProtNLM"/>
    </source>
</evidence>
<dbReference type="OMA" id="CETWASE"/>
<dbReference type="InterPro" id="IPR018154">
    <property type="entry name" value="TLV/ENV_coat_polyprotein"/>
</dbReference>
<dbReference type="InterPro" id="IPR008981">
    <property type="entry name" value="FMuLV_rcpt-bd"/>
</dbReference>
<evidence type="ECO:0000313" key="4">
    <source>
        <dbReference type="Proteomes" id="UP000472261"/>
    </source>
</evidence>
<feature type="region of interest" description="Disordered" evidence="1">
    <location>
        <begin position="264"/>
        <end position="310"/>
    </location>
</feature>
<sequence>MLERLRDQPAEPLCARGPGLPQGIQERMEQAVMGKSPPASRSSAARKMKTPVAGCNPADRRGRDGPRGKGRCLTPKTIILVCASVLLPGLQASNPHEPMIWELFNIQQPDQPLKSCENQTHVSFTVSLKDLITGHRRDRDTCMGFYVCPASNRGRNYCNLPNHYYCGYWGCETWASEWSTSTKDPDVQVEWFPPGCKRPTIGRDGHVYGHCEAEGYCKEINIKVQNPTQEAWLVGRMWGIRFWEPGPDRGGIFRIAKRSMPHDSPLPMGPNAVLAPPPSTKRTPPPAVPTSLITPNSTGQRHRTAPPTLSDPPWGIVQAAYAALNKTRPNLANECWLCYSVRPPRYEAIGELGSVTWDNGTNPIACPWGSSHTQGLAIQHVTGKGKCVGTVPEQYSRLCNSTIAGSRIGNKRNAGFKWLIPTAGAKWVCSDVGVTPCVSLGVFNRSEFCIQVVIIPRLTYRSDEEVMYQLEGSLSRQKREPTTAVTLAALLMAGGVGAGTGTASLVKNTEIQALQQAAGEDLDRTEPASDKLAASVSPLSELGWQSGRGSDLLSPKEGALCVALQEECCSFVDHTGLVKDSMAELRKRLERRKRDREIGRSWYEGWFRASPRLTALLSALAGLLITVILGLIFGPRVIKYSLQLVKKRFDTTKSPVLTPMAPQRETEKL</sequence>
<accession>A0A669QCJ5</accession>
<evidence type="ECO:0000313" key="3">
    <source>
        <dbReference type="Ensembl" id="ENSPCLP00000017445.1"/>
    </source>
</evidence>
<dbReference type="SUPFAM" id="SSF49830">
    <property type="entry name" value="ENV polyprotein, receptor-binding domain"/>
    <property type="match status" value="1"/>
</dbReference>
<keyword evidence="2" id="KW-0472">Membrane</keyword>
<dbReference type="Gene3D" id="1.10.287.210">
    <property type="match status" value="1"/>
</dbReference>
<evidence type="ECO:0000256" key="2">
    <source>
        <dbReference type="SAM" id="Phobius"/>
    </source>
</evidence>
<reference evidence="3" key="2">
    <citation type="submission" date="2025-09" db="UniProtKB">
        <authorList>
            <consortium name="Ensembl"/>
        </authorList>
    </citation>
    <scope>IDENTIFICATION</scope>
</reference>
<protein>
    <recommendedName>
        <fullName evidence="5">Envelope glycoprotein</fullName>
    </recommendedName>
</protein>
<dbReference type="AlphaFoldDB" id="A0A669QCJ5"/>
<keyword evidence="2" id="KW-0812">Transmembrane</keyword>
<name>A0A669QCJ5_PHACC</name>
<dbReference type="Pfam" id="PF00429">
    <property type="entry name" value="TLV_coat"/>
    <property type="match status" value="1"/>
</dbReference>